<evidence type="ECO:0000256" key="6">
    <source>
        <dbReference type="ARBA" id="ARBA00023136"/>
    </source>
</evidence>
<feature type="transmembrane region" description="Helical" evidence="9">
    <location>
        <begin position="121"/>
        <end position="145"/>
    </location>
</feature>
<gene>
    <name evidence="11" type="ORF">FEQUK3_LOCUS7613</name>
</gene>
<evidence type="ECO:0000313" key="12">
    <source>
        <dbReference type="Proteomes" id="UP000693738"/>
    </source>
</evidence>
<feature type="transmembrane region" description="Helical" evidence="9">
    <location>
        <begin position="206"/>
        <end position="224"/>
    </location>
</feature>
<evidence type="ECO:0000259" key="10">
    <source>
        <dbReference type="Pfam" id="PF07885"/>
    </source>
</evidence>
<feature type="region of interest" description="Disordered" evidence="8">
    <location>
        <begin position="489"/>
        <end position="517"/>
    </location>
</feature>
<dbReference type="InterPro" id="IPR003280">
    <property type="entry name" value="2pore_dom_K_chnl"/>
</dbReference>
<dbReference type="Proteomes" id="UP000693738">
    <property type="component" value="Unassembled WGS sequence"/>
</dbReference>
<keyword evidence="7" id="KW-0407">Ion channel</keyword>
<feature type="transmembrane region" description="Helical" evidence="9">
    <location>
        <begin position="362"/>
        <end position="386"/>
    </location>
</feature>
<comment type="caution">
    <text evidence="11">The sequence shown here is derived from an EMBL/GenBank/DDBJ whole genome shotgun (WGS) entry which is preliminary data.</text>
</comment>
<feature type="transmembrane region" description="Helical" evidence="9">
    <location>
        <begin position="424"/>
        <end position="443"/>
    </location>
</feature>
<keyword evidence="3 9" id="KW-0812">Transmembrane</keyword>
<dbReference type="GO" id="GO:0005886">
    <property type="term" value="C:plasma membrane"/>
    <property type="evidence" value="ECO:0007669"/>
    <property type="project" value="TreeGrafter"/>
</dbReference>
<organism evidence="11 12">
    <name type="scientific">Fusarium equiseti</name>
    <name type="common">Fusarium scirpi</name>
    <dbReference type="NCBI Taxonomy" id="61235"/>
    <lineage>
        <taxon>Eukaryota</taxon>
        <taxon>Fungi</taxon>
        <taxon>Dikarya</taxon>
        <taxon>Ascomycota</taxon>
        <taxon>Pezizomycotina</taxon>
        <taxon>Sordariomycetes</taxon>
        <taxon>Hypocreomycetidae</taxon>
        <taxon>Hypocreales</taxon>
        <taxon>Nectriaceae</taxon>
        <taxon>Fusarium</taxon>
        <taxon>Fusarium incarnatum-equiseti species complex</taxon>
    </lineage>
</organism>
<feature type="domain" description="Potassium channel" evidence="10">
    <location>
        <begin position="212"/>
        <end position="284"/>
    </location>
</feature>
<evidence type="ECO:0000256" key="2">
    <source>
        <dbReference type="ARBA" id="ARBA00022448"/>
    </source>
</evidence>
<feature type="transmembrane region" description="Helical" evidence="9">
    <location>
        <begin position="261"/>
        <end position="284"/>
    </location>
</feature>
<evidence type="ECO:0000256" key="3">
    <source>
        <dbReference type="ARBA" id="ARBA00022692"/>
    </source>
</evidence>
<keyword evidence="4 9" id="KW-1133">Transmembrane helix</keyword>
<feature type="domain" description="Potassium channel" evidence="10">
    <location>
        <begin position="372"/>
        <end position="447"/>
    </location>
</feature>
<dbReference type="GO" id="GO:0015271">
    <property type="term" value="F:outward rectifier potassium channel activity"/>
    <property type="evidence" value="ECO:0007669"/>
    <property type="project" value="TreeGrafter"/>
</dbReference>
<feature type="compositionally biased region" description="Polar residues" evidence="8">
    <location>
        <begin position="501"/>
        <end position="510"/>
    </location>
</feature>
<sequence>MDIAQEESVNQHLDSGIGSSTAHGEKLPKDNDTNGHKSWWFLSTAFPMIAGTLGPVASAFSICSLAEPWRQNLVPGSDIQDAVNVPDPSWLVVIEGIQLLIGIIANLFLLLNMARRVRFGLALPVTIVGWYTSSICRIALCATAARPFKDKGLPHEDVIWSQSFYYGMFAAILYFADATLLTLTFWGASTNRYEKSLPLTPSQRSLMLQSILLLIYILLGAYFFSEIESWNYLDAVYWTVVTLFTVGFGDYHPTTDLGRGLLIPVALAGIISLGLVISSVRILILENARRCIRTRIDHRKHDKFIKKMIVKGEGYKLDPIDEDLQTPRGRSVEVQGREFERRKAEFQLMRRIQARSSTRRRWVAMAISTFLWLSLWFIGACIFQKAEEAQQSWTYFDAVYFCFVAWTTIGYGDFSPKSNLGRSFYVFWSLLALPTMTILISNASDTVVRIIRDGIILVGKVTILPDDRGFARNLKTIISKITFGKVFTRNTNEPDDRGASSKATGQQLPTHQPRFTIPDPQKSRLCADFASRSQTNVGDLPTGAHLQLLLMSEIRDILGHLKENKPHHYTFEEWAWYLKLIGEDENDPRTHGSVDQQECDHTVLRKWSWIGSQSPLISTNGESEWILGRLMDRLQLLLTGENRGKEMR</sequence>
<evidence type="ECO:0000256" key="1">
    <source>
        <dbReference type="ARBA" id="ARBA00004141"/>
    </source>
</evidence>
<evidence type="ECO:0000256" key="9">
    <source>
        <dbReference type="SAM" id="Phobius"/>
    </source>
</evidence>
<feature type="transmembrane region" description="Helical" evidence="9">
    <location>
        <begin position="39"/>
        <end position="62"/>
    </location>
</feature>
<dbReference type="GO" id="GO:0022841">
    <property type="term" value="F:potassium ion leak channel activity"/>
    <property type="evidence" value="ECO:0007669"/>
    <property type="project" value="TreeGrafter"/>
</dbReference>
<dbReference type="PANTHER" id="PTHR11003:SF342">
    <property type="entry name" value="OUTWARD-RECTIFIER POTASSIUM CHANNEL TOK1"/>
    <property type="match status" value="1"/>
</dbReference>
<feature type="region of interest" description="Disordered" evidence="8">
    <location>
        <begin position="1"/>
        <end position="29"/>
    </location>
</feature>
<evidence type="ECO:0000256" key="8">
    <source>
        <dbReference type="SAM" id="MobiDB-lite"/>
    </source>
</evidence>
<dbReference type="InterPro" id="IPR013099">
    <property type="entry name" value="K_chnl_dom"/>
</dbReference>
<dbReference type="PANTHER" id="PTHR11003">
    <property type="entry name" value="POTASSIUM CHANNEL, SUBFAMILY K"/>
    <property type="match status" value="1"/>
</dbReference>
<accession>A0A8J2NL13</accession>
<evidence type="ECO:0000256" key="5">
    <source>
        <dbReference type="ARBA" id="ARBA00023065"/>
    </source>
</evidence>
<evidence type="ECO:0000256" key="7">
    <source>
        <dbReference type="ARBA" id="ARBA00023303"/>
    </source>
</evidence>
<evidence type="ECO:0000256" key="4">
    <source>
        <dbReference type="ARBA" id="ARBA00022989"/>
    </source>
</evidence>
<proteinExistence type="predicted"/>
<protein>
    <recommendedName>
        <fullName evidence="10">Potassium channel domain-containing protein</fullName>
    </recommendedName>
</protein>
<name>A0A8J2NL13_FUSEQ</name>
<feature type="transmembrane region" description="Helical" evidence="9">
    <location>
        <begin position="165"/>
        <end position="186"/>
    </location>
</feature>
<dbReference type="AlphaFoldDB" id="A0A8J2NL13"/>
<keyword evidence="6 9" id="KW-0472">Membrane</keyword>
<reference evidence="11" key="1">
    <citation type="submission" date="2021-05" db="EMBL/GenBank/DDBJ databases">
        <authorList>
            <person name="Khan N."/>
        </authorList>
    </citation>
    <scope>NUCLEOTIDE SEQUENCE</scope>
</reference>
<dbReference type="Pfam" id="PF07885">
    <property type="entry name" value="Ion_trans_2"/>
    <property type="match status" value="2"/>
</dbReference>
<feature type="transmembrane region" description="Helical" evidence="9">
    <location>
        <begin position="90"/>
        <end position="109"/>
    </location>
</feature>
<dbReference type="EMBL" id="CAJSTJ010000144">
    <property type="protein sequence ID" value="CAG7561939.1"/>
    <property type="molecule type" value="Genomic_DNA"/>
</dbReference>
<evidence type="ECO:0000313" key="11">
    <source>
        <dbReference type="EMBL" id="CAG7561939.1"/>
    </source>
</evidence>
<keyword evidence="5" id="KW-0406">Ion transport</keyword>
<keyword evidence="2" id="KW-0813">Transport</keyword>
<feature type="transmembrane region" description="Helical" evidence="9">
    <location>
        <begin position="392"/>
        <end position="412"/>
    </location>
</feature>
<dbReference type="GO" id="GO:0030322">
    <property type="term" value="P:stabilization of membrane potential"/>
    <property type="evidence" value="ECO:0007669"/>
    <property type="project" value="TreeGrafter"/>
</dbReference>
<feature type="compositionally biased region" description="Polar residues" evidence="8">
    <location>
        <begin position="7"/>
        <end position="22"/>
    </location>
</feature>
<comment type="subcellular location">
    <subcellularLocation>
        <location evidence="1">Membrane</location>
        <topology evidence="1">Multi-pass membrane protein</topology>
    </subcellularLocation>
</comment>